<feature type="domain" description="Methyl-accepting transducer" evidence="12">
    <location>
        <begin position="414"/>
        <end position="643"/>
    </location>
</feature>
<proteinExistence type="inferred from homology"/>
<dbReference type="GO" id="GO:0005886">
    <property type="term" value="C:plasma membrane"/>
    <property type="evidence" value="ECO:0007669"/>
    <property type="project" value="UniProtKB-SubCell"/>
</dbReference>
<sequence length="670" mass="72196">MLITLSINSRGAIMATQLIQKKTMSTRAQVLLTGALTIALGFAVTIGVLSWQSSKEQKSLAERYLQQIAQSEALRIQQELNYARDVAHNLGQGLVALPAAGIKDRAVVDKMTEYALRDNPEYLSISVIFEENVFDGRDAEFADQPGQAPKGRYAWFVDRDQAGNYKMHPLQSFLTPGQGDYYLLPQKSQKDTLIEPYSYAYNGVPTLLTSVAAPIVSQGKLWGVVTSDISLASLQQKVNQIKPWEGGGYAMLLSSASKVISYPDKSQTSKAWQGPTDNFTSAVVQHDDAILGEQALVTWQPVTIGNSTEKWYLGIVAPVSQVMAASERQLMNAVIMMVISILLVSALLGWVFSRKVLKPLGGEPREAATIALAVAEGRLSNVIDVQPNDRNSLFFALHTMQSQLRQVVGQIKDASDSVRQGAAEIASGNLNLASRTEQQAAALEQTAASMEEITATVKHNANNAHQATTLTENATKIAQRGESLVGQVVQTMAQIDESAKKIGDITTMINSIAFQTNILALNAAVEAARAGEQGRGFAVVASEVRSLAQRSASAVKEIAALIEESSQRVESGVKLVNDAGKTMQDMTHAVSSVQSIIGEIVTASDEQAKGISQVTIAVNEMDGVTQQNSALVQQMSAAASSLEDQSMSLAQAIEHFRLEQQHVSPRALLK</sequence>
<evidence type="ECO:0000256" key="11">
    <source>
        <dbReference type="SAM" id="Phobius"/>
    </source>
</evidence>
<evidence type="ECO:0000256" key="8">
    <source>
        <dbReference type="ARBA" id="ARBA00023224"/>
    </source>
</evidence>
<dbReference type="SMART" id="SM00283">
    <property type="entry name" value="MA"/>
    <property type="match status" value="1"/>
</dbReference>
<dbReference type="FunFam" id="1.10.287.950:FF:000001">
    <property type="entry name" value="Methyl-accepting chemotaxis sensory transducer"/>
    <property type="match status" value="1"/>
</dbReference>
<comment type="subcellular location">
    <subcellularLocation>
        <location evidence="1">Cell membrane</location>
        <topology evidence="1">Multi-pass membrane protein</topology>
    </subcellularLocation>
</comment>
<evidence type="ECO:0000256" key="5">
    <source>
        <dbReference type="ARBA" id="ARBA00022692"/>
    </source>
</evidence>
<evidence type="ECO:0000256" key="6">
    <source>
        <dbReference type="ARBA" id="ARBA00022989"/>
    </source>
</evidence>
<dbReference type="GO" id="GO:0007165">
    <property type="term" value="P:signal transduction"/>
    <property type="evidence" value="ECO:0007669"/>
    <property type="project" value="UniProtKB-KW"/>
</dbReference>
<name>A0AAI9KXI6_PECCC</name>
<evidence type="ECO:0000256" key="7">
    <source>
        <dbReference type="ARBA" id="ARBA00023136"/>
    </source>
</evidence>
<keyword evidence="4" id="KW-0145">Chemotaxis</keyword>
<dbReference type="Pfam" id="PF02743">
    <property type="entry name" value="dCache_1"/>
    <property type="match status" value="1"/>
</dbReference>
<dbReference type="Pfam" id="PF00015">
    <property type="entry name" value="MCPsignal"/>
    <property type="match status" value="1"/>
</dbReference>
<keyword evidence="2" id="KW-1003">Cell membrane</keyword>
<keyword evidence="8 10" id="KW-0807">Transducer</keyword>
<evidence type="ECO:0000259" key="12">
    <source>
        <dbReference type="PROSITE" id="PS50111"/>
    </source>
</evidence>
<keyword evidence="7 11" id="KW-0472">Membrane</keyword>
<feature type="transmembrane region" description="Helical" evidence="11">
    <location>
        <begin position="30"/>
        <end position="51"/>
    </location>
</feature>
<evidence type="ECO:0000256" key="9">
    <source>
        <dbReference type="ARBA" id="ARBA00029447"/>
    </source>
</evidence>
<keyword evidence="5 11" id="KW-0812">Transmembrane</keyword>
<dbReference type="AlphaFoldDB" id="A0AAI9KXI6"/>
<keyword evidence="6 11" id="KW-1133">Transmembrane helix</keyword>
<accession>A0AAI9KXI6</accession>
<dbReference type="SUPFAM" id="SSF58104">
    <property type="entry name" value="Methyl-accepting chemotaxis protein (MCP) signaling domain"/>
    <property type="match status" value="1"/>
</dbReference>
<dbReference type="Gene3D" id="1.10.287.950">
    <property type="entry name" value="Methyl-accepting chemotaxis protein"/>
    <property type="match status" value="1"/>
</dbReference>
<dbReference type="CDD" id="cd11386">
    <property type="entry name" value="MCP_signal"/>
    <property type="match status" value="1"/>
</dbReference>
<evidence type="ECO:0000256" key="4">
    <source>
        <dbReference type="ARBA" id="ARBA00022500"/>
    </source>
</evidence>
<keyword evidence="3" id="KW-0488">Methylation</keyword>
<organism evidence="13 14">
    <name type="scientific">Pectobacterium carotovorum subsp. carotovorum</name>
    <name type="common">Erwinia carotovora subsp. carotovora</name>
    <dbReference type="NCBI Taxonomy" id="555"/>
    <lineage>
        <taxon>Bacteria</taxon>
        <taxon>Pseudomonadati</taxon>
        <taxon>Pseudomonadota</taxon>
        <taxon>Gammaproteobacteria</taxon>
        <taxon>Enterobacterales</taxon>
        <taxon>Pectobacteriaceae</taxon>
        <taxon>Pectobacterium</taxon>
    </lineage>
</organism>
<reference evidence="13" key="1">
    <citation type="submission" date="2023-02" db="EMBL/GenBank/DDBJ databases">
        <title>Pectobacterium carotovorum subsp. carotovorum NBRC 12380.</title>
        <authorList>
            <person name="Ichikawa N."/>
            <person name="Sato H."/>
            <person name="Tonouchi N."/>
        </authorList>
    </citation>
    <scope>NUCLEOTIDE SEQUENCE</scope>
    <source>
        <strain evidence="13">NBRC 12380</strain>
    </source>
</reference>
<evidence type="ECO:0000256" key="2">
    <source>
        <dbReference type="ARBA" id="ARBA00022475"/>
    </source>
</evidence>
<gene>
    <name evidence="13" type="ORF">Pcaca03_03860</name>
</gene>
<dbReference type="Proteomes" id="UP001165145">
    <property type="component" value="Unassembled WGS sequence"/>
</dbReference>
<dbReference type="Gene3D" id="3.30.450.20">
    <property type="entry name" value="PAS domain"/>
    <property type="match status" value="2"/>
</dbReference>
<evidence type="ECO:0000256" key="3">
    <source>
        <dbReference type="ARBA" id="ARBA00022481"/>
    </source>
</evidence>
<dbReference type="PANTHER" id="PTHR43531:SF14">
    <property type="entry name" value="METHYL-ACCEPTING CHEMOTAXIS PROTEIN I-RELATED"/>
    <property type="match status" value="1"/>
</dbReference>
<dbReference type="InterPro" id="IPR004089">
    <property type="entry name" value="MCPsignal_dom"/>
</dbReference>
<evidence type="ECO:0000313" key="14">
    <source>
        <dbReference type="Proteomes" id="UP001165145"/>
    </source>
</evidence>
<comment type="caution">
    <text evidence="13">The sequence shown here is derived from an EMBL/GenBank/DDBJ whole genome shotgun (WGS) entry which is preliminary data.</text>
</comment>
<dbReference type="GO" id="GO:0006935">
    <property type="term" value="P:chemotaxis"/>
    <property type="evidence" value="ECO:0007669"/>
    <property type="project" value="UniProtKB-KW"/>
</dbReference>
<evidence type="ECO:0000256" key="1">
    <source>
        <dbReference type="ARBA" id="ARBA00004651"/>
    </source>
</evidence>
<protein>
    <recommendedName>
        <fullName evidence="12">Methyl-accepting transducer domain-containing protein</fullName>
    </recommendedName>
</protein>
<evidence type="ECO:0000256" key="10">
    <source>
        <dbReference type="PROSITE-ProRule" id="PRU00284"/>
    </source>
</evidence>
<dbReference type="PROSITE" id="PS50111">
    <property type="entry name" value="CHEMOTAXIS_TRANSDUC_2"/>
    <property type="match status" value="1"/>
</dbReference>
<dbReference type="InterPro" id="IPR033479">
    <property type="entry name" value="dCache_1"/>
</dbReference>
<feature type="transmembrane region" description="Helical" evidence="11">
    <location>
        <begin position="330"/>
        <end position="352"/>
    </location>
</feature>
<dbReference type="GO" id="GO:0004888">
    <property type="term" value="F:transmembrane signaling receptor activity"/>
    <property type="evidence" value="ECO:0007669"/>
    <property type="project" value="TreeGrafter"/>
</dbReference>
<dbReference type="InterPro" id="IPR051310">
    <property type="entry name" value="MCP_chemotaxis"/>
</dbReference>
<dbReference type="CDD" id="cd12913">
    <property type="entry name" value="PDC1_MCP_like"/>
    <property type="match status" value="1"/>
</dbReference>
<dbReference type="EMBL" id="BSRL01000001">
    <property type="protein sequence ID" value="GLV67942.1"/>
    <property type="molecule type" value="Genomic_DNA"/>
</dbReference>
<dbReference type="PANTHER" id="PTHR43531">
    <property type="entry name" value="PROTEIN ICFG"/>
    <property type="match status" value="1"/>
</dbReference>
<comment type="similarity">
    <text evidence="9">Belongs to the methyl-accepting chemotaxis (MCP) protein family.</text>
</comment>
<evidence type="ECO:0000313" key="13">
    <source>
        <dbReference type="EMBL" id="GLV67942.1"/>
    </source>
</evidence>